<dbReference type="Pfam" id="PF09339">
    <property type="entry name" value="HTH_IclR"/>
    <property type="match status" value="1"/>
</dbReference>
<accession>A0A0M2HBU4</accession>
<dbReference type="OrthoDB" id="7274111at2"/>
<keyword evidence="3" id="KW-0804">Transcription</keyword>
<reference evidence="6 7" key="1">
    <citation type="submission" date="2015-02" db="EMBL/GenBank/DDBJ databases">
        <title>Draft genome sequences of ten Microbacterium spp. with emphasis on heavy metal contaminated environments.</title>
        <authorList>
            <person name="Corretto E."/>
        </authorList>
    </citation>
    <scope>NUCLEOTIDE SEQUENCE [LARGE SCALE GENOMIC DNA]</scope>
    <source>
        <strain evidence="6 7">DSM 8608</strain>
    </source>
</reference>
<dbReference type="GO" id="GO:0003677">
    <property type="term" value="F:DNA binding"/>
    <property type="evidence" value="ECO:0007669"/>
    <property type="project" value="UniProtKB-KW"/>
</dbReference>
<evidence type="ECO:0000313" key="6">
    <source>
        <dbReference type="EMBL" id="KJL41672.1"/>
    </source>
</evidence>
<dbReference type="GO" id="GO:0003700">
    <property type="term" value="F:DNA-binding transcription factor activity"/>
    <property type="evidence" value="ECO:0007669"/>
    <property type="project" value="TreeGrafter"/>
</dbReference>
<dbReference type="PANTHER" id="PTHR30136">
    <property type="entry name" value="HELIX-TURN-HELIX TRANSCRIPTIONAL REGULATOR, ICLR FAMILY"/>
    <property type="match status" value="1"/>
</dbReference>
<evidence type="ECO:0000259" key="5">
    <source>
        <dbReference type="PROSITE" id="PS51078"/>
    </source>
</evidence>
<organism evidence="6 7">
    <name type="scientific">Microbacterium trichothecenolyticum</name>
    <name type="common">Aureobacterium trichothecenolyticum</name>
    <dbReference type="NCBI Taxonomy" id="69370"/>
    <lineage>
        <taxon>Bacteria</taxon>
        <taxon>Bacillati</taxon>
        <taxon>Actinomycetota</taxon>
        <taxon>Actinomycetes</taxon>
        <taxon>Micrococcales</taxon>
        <taxon>Microbacteriaceae</taxon>
        <taxon>Microbacterium</taxon>
    </lineage>
</organism>
<dbReference type="Pfam" id="PF01614">
    <property type="entry name" value="IclR_C"/>
    <property type="match status" value="1"/>
</dbReference>
<dbReference type="InterPro" id="IPR014757">
    <property type="entry name" value="Tscrpt_reg_IclR_C"/>
</dbReference>
<keyword evidence="7" id="KW-1185">Reference proteome</keyword>
<feature type="domain" description="HTH iclR-type" evidence="4">
    <location>
        <begin position="16"/>
        <end position="77"/>
    </location>
</feature>
<keyword evidence="2" id="KW-0238">DNA-binding</keyword>
<dbReference type="Gene3D" id="3.30.450.40">
    <property type="match status" value="1"/>
</dbReference>
<dbReference type="InterPro" id="IPR036390">
    <property type="entry name" value="WH_DNA-bd_sf"/>
</dbReference>
<dbReference type="PROSITE" id="PS51078">
    <property type="entry name" value="ICLR_ED"/>
    <property type="match status" value="1"/>
</dbReference>
<keyword evidence="1" id="KW-0805">Transcription regulation</keyword>
<sequence>MTSTKQVASNGDKSPAPAVSRAIKVLDLLGRHGGSPLTLGEIAASIDAAKSSTLNILQVLEDGGMVARVQGGYQLGRRNLELGGAYLSGFSQMREFYNFCSGASLLSHEVVQIAMLVDTDVVYLARHEGRAPMRFIATIGSRFPAAPTAVGNALLTTLPDDEIARRFSGPQHFPLMTENSVRNLPDLLRKISVARDRGYAIDDNEVHPGIYGIARVLPPWSSGDQPLAIGTSLAAGSATEAYVAQIVEELNAAVSHLSNPLFHSVASPFPNSNHSEVPPHVRI</sequence>
<dbReference type="PATRIC" id="fig|69370.6.peg.2949"/>
<dbReference type="EMBL" id="JYJA01000037">
    <property type="protein sequence ID" value="KJL41672.1"/>
    <property type="molecule type" value="Genomic_DNA"/>
</dbReference>
<dbReference type="RefSeq" id="WP_045300526.1">
    <property type="nucleotide sequence ID" value="NZ_JYJA01000037.1"/>
</dbReference>
<dbReference type="SUPFAM" id="SSF55781">
    <property type="entry name" value="GAF domain-like"/>
    <property type="match status" value="1"/>
</dbReference>
<dbReference type="SMART" id="SM00346">
    <property type="entry name" value="HTH_ICLR"/>
    <property type="match status" value="1"/>
</dbReference>
<name>A0A0M2HBU4_MICTR</name>
<evidence type="ECO:0000259" key="4">
    <source>
        <dbReference type="PROSITE" id="PS51077"/>
    </source>
</evidence>
<protein>
    <submittedName>
        <fullName evidence="6">HTH-type transcriptional repressor AllR</fullName>
    </submittedName>
</protein>
<dbReference type="InterPro" id="IPR036388">
    <property type="entry name" value="WH-like_DNA-bd_sf"/>
</dbReference>
<dbReference type="Gene3D" id="1.10.10.10">
    <property type="entry name" value="Winged helix-like DNA-binding domain superfamily/Winged helix DNA-binding domain"/>
    <property type="match status" value="1"/>
</dbReference>
<dbReference type="PROSITE" id="PS51077">
    <property type="entry name" value="HTH_ICLR"/>
    <property type="match status" value="1"/>
</dbReference>
<dbReference type="GO" id="GO:0045892">
    <property type="term" value="P:negative regulation of DNA-templated transcription"/>
    <property type="evidence" value="ECO:0007669"/>
    <property type="project" value="TreeGrafter"/>
</dbReference>
<evidence type="ECO:0000313" key="7">
    <source>
        <dbReference type="Proteomes" id="UP000034098"/>
    </source>
</evidence>
<comment type="caution">
    <text evidence="6">The sequence shown here is derived from an EMBL/GenBank/DDBJ whole genome shotgun (WGS) entry which is preliminary data.</text>
</comment>
<dbReference type="AlphaFoldDB" id="A0A0M2HBU4"/>
<evidence type="ECO:0000256" key="2">
    <source>
        <dbReference type="ARBA" id="ARBA00023125"/>
    </source>
</evidence>
<dbReference type="InterPro" id="IPR029016">
    <property type="entry name" value="GAF-like_dom_sf"/>
</dbReference>
<dbReference type="PANTHER" id="PTHR30136:SF24">
    <property type="entry name" value="HTH-TYPE TRANSCRIPTIONAL REPRESSOR ALLR"/>
    <property type="match status" value="1"/>
</dbReference>
<evidence type="ECO:0000256" key="1">
    <source>
        <dbReference type="ARBA" id="ARBA00023015"/>
    </source>
</evidence>
<feature type="domain" description="IclR-ED" evidence="5">
    <location>
        <begin position="78"/>
        <end position="263"/>
    </location>
</feature>
<proteinExistence type="predicted"/>
<dbReference type="SUPFAM" id="SSF46785">
    <property type="entry name" value="Winged helix' DNA-binding domain"/>
    <property type="match status" value="1"/>
</dbReference>
<evidence type="ECO:0000256" key="3">
    <source>
        <dbReference type="ARBA" id="ARBA00023163"/>
    </source>
</evidence>
<dbReference type="Proteomes" id="UP000034098">
    <property type="component" value="Unassembled WGS sequence"/>
</dbReference>
<gene>
    <name evidence="6" type="primary">allR</name>
    <name evidence="6" type="ORF">RS82_02902</name>
</gene>
<dbReference type="InterPro" id="IPR050707">
    <property type="entry name" value="HTH_MetabolicPath_Reg"/>
</dbReference>
<dbReference type="InterPro" id="IPR005471">
    <property type="entry name" value="Tscrpt_reg_IclR_N"/>
</dbReference>